<dbReference type="Gene3D" id="1.25.40.20">
    <property type="entry name" value="Ankyrin repeat-containing domain"/>
    <property type="match status" value="1"/>
</dbReference>
<dbReference type="Proteomes" id="UP000030686">
    <property type="component" value="Unassembled WGS sequence"/>
</dbReference>
<feature type="region of interest" description="Disordered" evidence="1">
    <location>
        <begin position="63"/>
        <end position="88"/>
    </location>
</feature>
<proteinExistence type="predicted"/>
<sequence>MVGSFHPRWTCSAGTTALGHTLLHIASLPFTSNQTALYNPDVADSIHCARTLDSRWFPHRMPSPLHIQFPKPQEGSRKPQPLTDSQQQAQNASIRLLLEWGGIDVRAKDIDGNTALHYLVRILLKWFDRRMEGKKRGRTRQTAMALLHDRCGVSEM</sequence>
<protein>
    <submittedName>
        <fullName evidence="2">Transient receptor potential channel, vanilloid 5/6</fullName>
    </submittedName>
</protein>
<evidence type="ECO:0000256" key="1">
    <source>
        <dbReference type="SAM" id="MobiDB-lite"/>
    </source>
</evidence>
<dbReference type="OrthoDB" id="2980193at2759"/>
<accession>W6QBN6</accession>
<dbReference type="STRING" id="1365484.W6QBN6"/>
<evidence type="ECO:0000313" key="3">
    <source>
        <dbReference type="Proteomes" id="UP000030686"/>
    </source>
</evidence>
<dbReference type="AlphaFoldDB" id="W6QBN6"/>
<reference evidence="2" key="1">
    <citation type="journal article" date="2014" name="Nat. Commun.">
        <title>Multiple recent horizontal transfers of a large genomic region in cheese making fungi.</title>
        <authorList>
            <person name="Cheeseman K."/>
            <person name="Ropars J."/>
            <person name="Renault P."/>
            <person name="Dupont J."/>
            <person name="Gouzy J."/>
            <person name="Branca A."/>
            <person name="Abraham A.L."/>
            <person name="Ceppi M."/>
            <person name="Conseiller E."/>
            <person name="Debuchy R."/>
            <person name="Malagnac F."/>
            <person name="Goarin A."/>
            <person name="Silar P."/>
            <person name="Lacoste S."/>
            <person name="Sallet E."/>
            <person name="Bensimon A."/>
            <person name="Giraud T."/>
            <person name="Brygoo Y."/>
        </authorList>
    </citation>
    <scope>NUCLEOTIDE SEQUENCE [LARGE SCALE GENOMIC DNA]</scope>
    <source>
        <strain evidence="2">FM164</strain>
    </source>
</reference>
<keyword evidence="3" id="KW-1185">Reference proteome</keyword>
<gene>
    <name evidence="2" type="ORF">PROQFM164_S03g000180</name>
</gene>
<organism evidence="2 3">
    <name type="scientific">Penicillium roqueforti (strain FM164)</name>
    <dbReference type="NCBI Taxonomy" id="1365484"/>
    <lineage>
        <taxon>Eukaryota</taxon>
        <taxon>Fungi</taxon>
        <taxon>Dikarya</taxon>
        <taxon>Ascomycota</taxon>
        <taxon>Pezizomycotina</taxon>
        <taxon>Eurotiomycetes</taxon>
        <taxon>Eurotiomycetidae</taxon>
        <taxon>Eurotiales</taxon>
        <taxon>Aspergillaceae</taxon>
        <taxon>Penicillium</taxon>
    </lineage>
</organism>
<dbReference type="InterPro" id="IPR036770">
    <property type="entry name" value="Ankyrin_rpt-contain_sf"/>
</dbReference>
<dbReference type="EMBL" id="HG792017">
    <property type="protein sequence ID" value="CDM33456.1"/>
    <property type="molecule type" value="Genomic_DNA"/>
</dbReference>
<evidence type="ECO:0000313" key="2">
    <source>
        <dbReference type="EMBL" id="CDM33456.1"/>
    </source>
</evidence>
<dbReference type="SUPFAM" id="SSF48403">
    <property type="entry name" value="Ankyrin repeat"/>
    <property type="match status" value="1"/>
</dbReference>
<keyword evidence="2" id="KW-0675">Receptor</keyword>
<name>W6QBN6_PENRF</name>